<name>A0A6J5KLU4_9CAUD</name>
<evidence type="ECO:0000313" key="1">
    <source>
        <dbReference type="EMBL" id="CAB4123244.1"/>
    </source>
</evidence>
<organism evidence="1">
    <name type="scientific">uncultured Caudovirales phage</name>
    <dbReference type="NCBI Taxonomy" id="2100421"/>
    <lineage>
        <taxon>Viruses</taxon>
        <taxon>Duplodnaviria</taxon>
        <taxon>Heunggongvirae</taxon>
        <taxon>Uroviricota</taxon>
        <taxon>Caudoviricetes</taxon>
        <taxon>Peduoviridae</taxon>
        <taxon>Maltschvirus</taxon>
        <taxon>Maltschvirus maltsch</taxon>
    </lineage>
</organism>
<accession>A0A6J5KLU4</accession>
<protein>
    <submittedName>
        <fullName evidence="1">Uncharacterized protein</fullName>
    </submittedName>
</protein>
<reference evidence="1" key="1">
    <citation type="submission" date="2020-04" db="EMBL/GenBank/DDBJ databases">
        <authorList>
            <person name="Chiriac C."/>
            <person name="Salcher M."/>
            <person name="Ghai R."/>
            <person name="Kavagutti S V."/>
        </authorList>
    </citation>
    <scope>NUCLEOTIDE SEQUENCE</scope>
</reference>
<gene>
    <name evidence="1" type="ORF">UFOVP29_403</name>
</gene>
<proteinExistence type="predicted"/>
<sequence>MSIKDYIKDLNTYVASSGFFEKIKVTAGKKEILVEAMDKDKEVIFKGKFNDPLAELQGEFGLSNLNLLNTIANDQQYTHEDSTITIEHESRDGETVPATLGYRNASQSEIYYRFMGKALVPNQPKFQEPKWDIVITPTKANIQQFAWAANGLSAYEQYFQPAVKDKTLRFFIGEDGAQTQRGGVVFATDVDATFNCDHKWKISDVQSILKYADTTDCEMAFSTKGAIQITLKTGLAEWKYILTAKVK</sequence>
<dbReference type="EMBL" id="LR796167">
    <property type="protein sequence ID" value="CAB4123244.1"/>
    <property type="molecule type" value="Genomic_DNA"/>
</dbReference>